<keyword evidence="1" id="KW-0147">Chitin-binding</keyword>
<evidence type="ECO:0000259" key="8">
    <source>
        <dbReference type="PROSITE" id="PS50940"/>
    </source>
</evidence>
<dbReference type="PANTHER" id="PTHR23301">
    <property type="entry name" value="CHITIN BINDING PERITROPHIN-A"/>
    <property type="match status" value="1"/>
</dbReference>
<keyword evidence="3" id="KW-0677">Repeat</keyword>
<dbReference type="InterPro" id="IPR051940">
    <property type="entry name" value="Chitin_bind-dev_reg"/>
</dbReference>
<evidence type="ECO:0000313" key="9">
    <source>
        <dbReference type="EMBL" id="KAK0172068.1"/>
    </source>
</evidence>
<dbReference type="InterPro" id="IPR002557">
    <property type="entry name" value="Chitin-bd_dom"/>
</dbReference>
<feature type="chain" id="PRO_5041363429" description="Chitin-binding type-2 domain-containing protein" evidence="7">
    <location>
        <begin position="18"/>
        <end position="534"/>
    </location>
</feature>
<feature type="region of interest" description="Disordered" evidence="6">
    <location>
        <begin position="366"/>
        <end position="414"/>
    </location>
</feature>
<evidence type="ECO:0000256" key="5">
    <source>
        <dbReference type="ARBA" id="ARBA00023180"/>
    </source>
</evidence>
<dbReference type="GO" id="GO:0008061">
    <property type="term" value="F:chitin binding"/>
    <property type="evidence" value="ECO:0007669"/>
    <property type="project" value="UniProtKB-KW"/>
</dbReference>
<comment type="caution">
    <text evidence="9">The sequence shown here is derived from an EMBL/GenBank/DDBJ whole genome shotgun (WGS) entry which is preliminary data.</text>
</comment>
<keyword evidence="4" id="KW-1015">Disulfide bond</keyword>
<reference evidence="9" key="2">
    <citation type="submission" date="2023-03" db="EMBL/GenBank/DDBJ databases">
        <authorList>
            <person name="Inwood S.N."/>
            <person name="Skelly J.G."/>
            <person name="Guhlin J."/>
            <person name="Harrop T.W.R."/>
            <person name="Goldson S.G."/>
            <person name="Dearden P.K."/>
        </authorList>
    </citation>
    <scope>NUCLEOTIDE SEQUENCE</scope>
    <source>
        <strain evidence="9">Irish</strain>
        <tissue evidence="9">Whole body</tissue>
    </source>
</reference>
<evidence type="ECO:0000256" key="4">
    <source>
        <dbReference type="ARBA" id="ARBA00023157"/>
    </source>
</evidence>
<evidence type="ECO:0000256" key="6">
    <source>
        <dbReference type="SAM" id="MobiDB-lite"/>
    </source>
</evidence>
<dbReference type="Pfam" id="PF01607">
    <property type="entry name" value="CBM_14"/>
    <property type="match status" value="2"/>
</dbReference>
<evidence type="ECO:0000256" key="7">
    <source>
        <dbReference type="SAM" id="SignalP"/>
    </source>
</evidence>
<evidence type="ECO:0000256" key="2">
    <source>
        <dbReference type="ARBA" id="ARBA00022729"/>
    </source>
</evidence>
<proteinExistence type="predicted"/>
<feature type="domain" description="Chitin-binding type-2" evidence="8">
    <location>
        <begin position="481"/>
        <end position="534"/>
    </location>
</feature>
<dbReference type="Proteomes" id="UP001168990">
    <property type="component" value="Unassembled WGS sequence"/>
</dbReference>
<feature type="compositionally biased region" description="Acidic residues" evidence="6">
    <location>
        <begin position="63"/>
        <end position="72"/>
    </location>
</feature>
<feature type="compositionally biased region" description="Low complexity" evidence="6">
    <location>
        <begin position="215"/>
        <end position="236"/>
    </location>
</feature>
<evidence type="ECO:0000256" key="1">
    <source>
        <dbReference type="ARBA" id="ARBA00022669"/>
    </source>
</evidence>
<feature type="compositionally biased region" description="Low complexity" evidence="6">
    <location>
        <begin position="380"/>
        <end position="398"/>
    </location>
</feature>
<dbReference type="SMART" id="SM00494">
    <property type="entry name" value="ChtBD2"/>
    <property type="match status" value="3"/>
</dbReference>
<dbReference type="PROSITE" id="PS50940">
    <property type="entry name" value="CHIT_BIND_II"/>
    <property type="match status" value="3"/>
</dbReference>
<feature type="domain" description="Chitin-binding type-2" evidence="8">
    <location>
        <begin position="241"/>
        <end position="296"/>
    </location>
</feature>
<dbReference type="AlphaFoldDB" id="A0AA39FM48"/>
<dbReference type="EMBL" id="JAQQBS010000002">
    <property type="protein sequence ID" value="KAK0172068.1"/>
    <property type="molecule type" value="Genomic_DNA"/>
</dbReference>
<dbReference type="SUPFAM" id="SSF57625">
    <property type="entry name" value="Invertebrate chitin-binding proteins"/>
    <property type="match status" value="3"/>
</dbReference>
<organism evidence="9 10">
    <name type="scientific">Microctonus aethiopoides</name>
    <dbReference type="NCBI Taxonomy" id="144406"/>
    <lineage>
        <taxon>Eukaryota</taxon>
        <taxon>Metazoa</taxon>
        <taxon>Ecdysozoa</taxon>
        <taxon>Arthropoda</taxon>
        <taxon>Hexapoda</taxon>
        <taxon>Insecta</taxon>
        <taxon>Pterygota</taxon>
        <taxon>Neoptera</taxon>
        <taxon>Endopterygota</taxon>
        <taxon>Hymenoptera</taxon>
        <taxon>Apocrita</taxon>
        <taxon>Ichneumonoidea</taxon>
        <taxon>Braconidae</taxon>
        <taxon>Euphorinae</taxon>
        <taxon>Microctonus</taxon>
    </lineage>
</organism>
<feature type="signal peptide" evidence="7">
    <location>
        <begin position="1"/>
        <end position="17"/>
    </location>
</feature>
<dbReference type="InterPro" id="IPR036508">
    <property type="entry name" value="Chitin-bd_dom_sf"/>
</dbReference>
<keyword evidence="10" id="KW-1185">Reference proteome</keyword>
<evidence type="ECO:0000256" key="3">
    <source>
        <dbReference type="ARBA" id="ARBA00022737"/>
    </source>
</evidence>
<dbReference type="Gene3D" id="2.170.140.10">
    <property type="entry name" value="Chitin binding domain"/>
    <property type="match status" value="2"/>
</dbReference>
<name>A0AA39FM48_9HYME</name>
<feature type="compositionally biased region" description="Pro residues" evidence="6">
    <location>
        <begin position="399"/>
        <end position="411"/>
    </location>
</feature>
<keyword evidence="5" id="KW-0325">Glycoprotein</keyword>
<feature type="region of interest" description="Disordered" evidence="6">
    <location>
        <begin position="57"/>
        <end position="242"/>
    </location>
</feature>
<keyword evidence="2 7" id="KW-0732">Signal</keyword>
<reference evidence="9" key="1">
    <citation type="journal article" date="2023" name="bioRxiv">
        <title>Scaffold-level genome assemblies of two parasitoid biocontrol wasps reveal the parthenogenesis mechanism and an associated novel virus.</title>
        <authorList>
            <person name="Inwood S."/>
            <person name="Skelly J."/>
            <person name="Guhlin J."/>
            <person name="Harrop T."/>
            <person name="Goldson S."/>
            <person name="Dearden P."/>
        </authorList>
    </citation>
    <scope>NUCLEOTIDE SEQUENCE</scope>
    <source>
        <strain evidence="9">Irish</strain>
        <tissue evidence="9">Whole body</tissue>
    </source>
</reference>
<feature type="compositionally biased region" description="Gly residues" evidence="6">
    <location>
        <begin position="122"/>
        <end position="214"/>
    </location>
</feature>
<accession>A0AA39FM48</accession>
<protein>
    <recommendedName>
        <fullName evidence="8">Chitin-binding type-2 domain-containing protein</fullName>
    </recommendedName>
</protein>
<dbReference type="PANTHER" id="PTHR23301:SF98">
    <property type="entry name" value="CHITIN-BINDING TYPE-2 DOMAIN-CONTAINING PROTEIN-RELATED"/>
    <property type="match status" value="1"/>
</dbReference>
<sequence>MKIIYFFFAFLIVGLEAAGRSRGNVRYGGRQLPVLRQPEVAVTEAEPWEHAETLDLDTHTESWDTDQQTDEIGDNRVVTTISSSPPFPPSFGRQFYPGFPGGDFAEVPTPINPQDPNQPGRPGQGGQPGFPGQGGQPGLPGQGGQGGQPGFPGQGGQGGQPGLPGGQGGQPGLPGQGGQPGSPGQGGQGGQPGSPGQGGQGGRPGAPGQGGQPGRPGQSGSSGQPSRPGRPGQPAQPVIPAPGCLADRGQFPSPNSCANYLNCWDETVIEQHCPDQLLFNDVTGLCDFEQNVNCGNRPGPTPKPSLPTGARKCPDLNGRYRSQTNCSEFYVCLAGSPIKFNCPQGLAVGVCDYPYNVDCQGAATPSPLPPWQPDENIDNSLTGSSDGSSGSQQTTEPPRQQPPPVTFPPSAYPQNQWSFRSQQNLWNQRPAASQIEIDRDQQYREMTAQTQNDLTEHDSTEISTIHNPWSTIHAIPADLTKLPCENGKIHRLDDACTSVVVCRNKRPQLVKCDMGLIYDYPSDSCRHFSIAKCH</sequence>
<feature type="domain" description="Chitin-binding type-2" evidence="8">
    <location>
        <begin position="310"/>
        <end position="361"/>
    </location>
</feature>
<evidence type="ECO:0000313" key="10">
    <source>
        <dbReference type="Proteomes" id="UP001168990"/>
    </source>
</evidence>
<gene>
    <name evidence="9" type="ORF">PV328_005436</name>
</gene>
<dbReference type="GO" id="GO:0005576">
    <property type="term" value="C:extracellular region"/>
    <property type="evidence" value="ECO:0007669"/>
    <property type="project" value="InterPro"/>
</dbReference>